<dbReference type="Proteomes" id="UP001433508">
    <property type="component" value="Unassembled WGS sequence"/>
</dbReference>
<name>A0ACC3T3A6_LIPKO</name>
<evidence type="ECO:0000313" key="1">
    <source>
        <dbReference type="EMBL" id="KAK9238396.1"/>
    </source>
</evidence>
<comment type="caution">
    <text evidence="1">The sequence shown here is derived from an EMBL/GenBank/DDBJ whole genome shotgun (WGS) entry which is preliminary data.</text>
</comment>
<reference evidence="2" key="1">
    <citation type="journal article" date="2024" name="Front. Bioeng. Biotechnol.">
        <title>Genome-scale model development and genomic sequencing of the oleaginous clade Lipomyces.</title>
        <authorList>
            <person name="Czajka J.J."/>
            <person name="Han Y."/>
            <person name="Kim J."/>
            <person name="Mondo S.J."/>
            <person name="Hofstad B.A."/>
            <person name="Robles A."/>
            <person name="Haridas S."/>
            <person name="Riley R."/>
            <person name="LaButti K."/>
            <person name="Pangilinan J."/>
            <person name="Andreopoulos W."/>
            <person name="Lipzen A."/>
            <person name="Yan J."/>
            <person name="Wang M."/>
            <person name="Ng V."/>
            <person name="Grigoriev I.V."/>
            <person name="Spatafora J.W."/>
            <person name="Magnuson J.K."/>
            <person name="Baker S.E."/>
            <person name="Pomraning K.R."/>
        </authorList>
    </citation>
    <scope>NUCLEOTIDE SEQUENCE [LARGE SCALE GENOMIC DNA]</scope>
    <source>
        <strain evidence="2">CBS 7786</strain>
    </source>
</reference>
<sequence length="388" mass="42569">MSSTLSPTFNFPVYPNQQQIPPVASAPQSQIASQHAEQQQQQQQHQQHQQAQQQQQQLLPNMSTQLLSQQQSSTVQYGYLPPPAPLHHINVPHLYTGQLTPRSSPPLVLDDPSEPYIYQLRVVQQPIRARMCGFGDKDRRPLTPPPCIQLLIKDKATGLDADISKLDVSFYALTVELWSVDEAQNLSLVSTLPLSASASSATQSVHSQNLQQSYHGQIPPPQALQTPTFVAPPIKNLIGSVVATAFKLHDTQGNLGVWFILQDLSVRTEGEFKLKASFVNLGSPLPPPPASSGQSSSTSGPIAHGNGPHSHTGDNANTHQLPVMVVNTGTARVQATCFSNPFRVYIAKKFPGVIESTELSRCFAMQGIKIPIRKDQKKNIDDPQQRHH</sequence>
<gene>
    <name evidence="1" type="ORF">V1525DRAFT_401441</name>
</gene>
<accession>A0ACC3T3A6</accession>
<organism evidence="1 2">
    <name type="scientific">Lipomyces kononenkoae</name>
    <name type="common">Yeast</name>
    <dbReference type="NCBI Taxonomy" id="34357"/>
    <lineage>
        <taxon>Eukaryota</taxon>
        <taxon>Fungi</taxon>
        <taxon>Dikarya</taxon>
        <taxon>Ascomycota</taxon>
        <taxon>Saccharomycotina</taxon>
        <taxon>Lipomycetes</taxon>
        <taxon>Lipomycetales</taxon>
        <taxon>Lipomycetaceae</taxon>
        <taxon>Lipomyces</taxon>
    </lineage>
</organism>
<keyword evidence="2" id="KW-1185">Reference proteome</keyword>
<protein>
    <submittedName>
        <fullName evidence="1">Velvet factor-domain-containing protein</fullName>
    </submittedName>
</protein>
<proteinExistence type="predicted"/>
<dbReference type="EMBL" id="MU971357">
    <property type="protein sequence ID" value="KAK9238396.1"/>
    <property type="molecule type" value="Genomic_DNA"/>
</dbReference>
<evidence type="ECO:0000313" key="2">
    <source>
        <dbReference type="Proteomes" id="UP001433508"/>
    </source>
</evidence>